<feature type="non-terminal residue" evidence="1">
    <location>
        <position position="1"/>
    </location>
</feature>
<dbReference type="SUPFAM" id="SSF49899">
    <property type="entry name" value="Concanavalin A-like lectins/glucanases"/>
    <property type="match status" value="1"/>
</dbReference>
<dbReference type="InterPro" id="IPR013320">
    <property type="entry name" value="ConA-like_dom_sf"/>
</dbReference>
<dbReference type="EMBL" id="BARV01041460">
    <property type="protein sequence ID" value="GAI50959.1"/>
    <property type="molecule type" value="Genomic_DNA"/>
</dbReference>
<dbReference type="Gene3D" id="2.60.120.200">
    <property type="match status" value="1"/>
</dbReference>
<dbReference type="NCBIfam" id="NF038128">
    <property type="entry name" value="choice_anch_J"/>
    <property type="match status" value="1"/>
</dbReference>
<protein>
    <recommendedName>
        <fullName evidence="2">Peptidase M6-like domain-containing protein</fullName>
    </recommendedName>
</protein>
<sequence>TSDEAHSGTYSAYVRYASNQDEWLITPEITLPSGSPSMEFYHYWVDSSYDNADNNLKISTDDGVTWTILDQWLDPGSDEWFYAGPYDLSTYADLNVKLAWQYVSNNGEYWYIDDIDIAGVIVEGFEPIPRTIYVDDSAAPGGNGTQG</sequence>
<reference evidence="1" key="1">
    <citation type="journal article" date="2014" name="Front. Microbiol.">
        <title>High frequency of phylogenetically diverse reductive dehalogenase-homologous genes in deep subseafloor sedimentary metagenomes.</title>
        <authorList>
            <person name="Kawai M."/>
            <person name="Futagami T."/>
            <person name="Toyoda A."/>
            <person name="Takaki Y."/>
            <person name="Nishi S."/>
            <person name="Hori S."/>
            <person name="Arai W."/>
            <person name="Tsubouchi T."/>
            <person name="Morono Y."/>
            <person name="Uchiyama I."/>
            <person name="Ito T."/>
            <person name="Fujiyama A."/>
            <person name="Inagaki F."/>
            <person name="Takami H."/>
        </authorList>
    </citation>
    <scope>NUCLEOTIDE SEQUENCE</scope>
    <source>
        <strain evidence="1">Expedition CK06-06</strain>
    </source>
</reference>
<comment type="caution">
    <text evidence="1">The sequence shown here is derived from an EMBL/GenBank/DDBJ whole genome shotgun (WGS) entry which is preliminary data.</text>
</comment>
<feature type="non-terminal residue" evidence="1">
    <location>
        <position position="147"/>
    </location>
</feature>
<gene>
    <name evidence="1" type="ORF">S06H3_62750</name>
</gene>
<name>X1R5U4_9ZZZZ</name>
<proteinExistence type="predicted"/>
<organism evidence="1">
    <name type="scientific">marine sediment metagenome</name>
    <dbReference type="NCBI Taxonomy" id="412755"/>
    <lineage>
        <taxon>unclassified sequences</taxon>
        <taxon>metagenomes</taxon>
        <taxon>ecological metagenomes</taxon>
    </lineage>
</organism>
<accession>X1R5U4</accession>
<dbReference type="AlphaFoldDB" id="X1R5U4"/>
<evidence type="ECO:0000313" key="1">
    <source>
        <dbReference type="EMBL" id="GAI50959.1"/>
    </source>
</evidence>
<evidence type="ECO:0008006" key="2">
    <source>
        <dbReference type="Google" id="ProtNLM"/>
    </source>
</evidence>